<dbReference type="AlphaFoldDB" id="A0A7G9T407"/>
<evidence type="ECO:0000256" key="2">
    <source>
        <dbReference type="ARBA" id="ARBA00022475"/>
    </source>
</evidence>
<comment type="subcellular location">
    <subcellularLocation>
        <location evidence="1">Cell membrane</location>
        <topology evidence="1">Single-pass membrane protein</topology>
    </subcellularLocation>
</comment>
<evidence type="ECO:0000313" key="8">
    <source>
        <dbReference type="EMBL" id="QNN74832.1"/>
    </source>
</evidence>
<dbReference type="Pfam" id="PF04024">
    <property type="entry name" value="PspC"/>
    <property type="match status" value="1"/>
</dbReference>
<evidence type="ECO:0000256" key="5">
    <source>
        <dbReference type="ARBA" id="ARBA00023136"/>
    </source>
</evidence>
<evidence type="ECO:0000256" key="1">
    <source>
        <dbReference type="ARBA" id="ARBA00004162"/>
    </source>
</evidence>
<evidence type="ECO:0000256" key="6">
    <source>
        <dbReference type="SAM" id="Phobius"/>
    </source>
</evidence>
<dbReference type="KEGG" id="wdi:H9L19_05340"/>
<proteinExistence type="predicted"/>
<keyword evidence="9" id="KW-1185">Reference proteome</keyword>
<dbReference type="Proteomes" id="UP000515800">
    <property type="component" value="Chromosome"/>
</dbReference>
<evidence type="ECO:0000259" key="7">
    <source>
        <dbReference type="Pfam" id="PF04024"/>
    </source>
</evidence>
<keyword evidence="3 6" id="KW-0812">Transmembrane</keyword>
<evidence type="ECO:0000256" key="3">
    <source>
        <dbReference type="ARBA" id="ARBA00022692"/>
    </source>
</evidence>
<dbReference type="RefSeq" id="WP_187528667.1">
    <property type="nucleotide sequence ID" value="NZ_CP060724.1"/>
</dbReference>
<sequence length="69" mass="7840">MQTNKIYRSRNDRVLAGVLGGISEHFGWNSQLVRLLYIAISIFSVAFPGILVYIIALFIIPEAPYRNQD</sequence>
<feature type="domain" description="Phage shock protein PspC N-terminal" evidence="7">
    <location>
        <begin position="5"/>
        <end position="63"/>
    </location>
</feature>
<dbReference type="EMBL" id="CP060724">
    <property type="protein sequence ID" value="QNN74832.1"/>
    <property type="molecule type" value="Genomic_DNA"/>
</dbReference>
<evidence type="ECO:0000313" key="9">
    <source>
        <dbReference type="Proteomes" id="UP000515800"/>
    </source>
</evidence>
<name>A0A7G9T407_9LACO</name>
<dbReference type="InterPro" id="IPR007168">
    <property type="entry name" value="Phageshock_PspC_N"/>
</dbReference>
<protein>
    <submittedName>
        <fullName evidence="8">PspC domain-containing protein</fullName>
    </submittedName>
</protein>
<keyword evidence="4 6" id="KW-1133">Transmembrane helix</keyword>
<dbReference type="PANTHER" id="PTHR33885:SF3">
    <property type="entry name" value="PHAGE SHOCK PROTEIN C"/>
    <property type="match status" value="1"/>
</dbReference>
<reference evidence="8 9" key="1">
    <citation type="submission" date="2020-08" db="EMBL/GenBank/DDBJ databases">
        <title>Genome sequence of Weissella diestrammenae KACC 16890T.</title>
        <authorList>
            <person name="Hyun D.-W."/>
            <person name="Bae J.-W."/>
        </authorList>
    </citation>
    <scope>NUCLEOTIDE SEQUENCE [LARGE SCALE GENOMIC DNA]</scope>
    <source>
        <strain evidence="8 9">KACC 16890</strain>
    </source>
</reference>
<dbReference type="InterPro" id="IPR052027">
    <property type="entry name" value="PspC"/>
</dbReference>
<keyword evidence="2" id="KW-1003">Cell membrane</keyword>
<organism evidence="8 9">
    <name type="scientific">Weissella diestrammenae</name>
    <dbReference type="NCBI Taxonomy" id="1162633"/>
    <lineage>
        <taxon>Bacteria</taxon>
        <taxon>Bacillati</taxon>
        <taxon>Bacillota</taxon>
        <taxon>Bacilli</taxon>
        <taxon>Lactobacillales</taxon>
        <taxon>Lactobacillaceae</taxon>
        <taxon>Weissella</taxon>
    </lineage>
</organism>
<feature type="transmembrane region" description="Helical" evidence="6">
    <location>
        <begin position="35"/>
        <end position="60"/>
    </location>
</feature>
<gene>
    <name evidence="8" type="ORF">H9L19_05340</name>
</gene>
<keyword evidence="5 6" id="KW-0472">Membrane</keyword>
<dbReference type="GO" id="GO:0005886">
    <property type="term" value="C:plasma membrane"/>
    <property type="evidence" value="ECO:0007669"/>
    <property type="project" value="UniProtKB-SubCell"/>
</dbReference>
<evidence type="ECO:0000256" key="4">
    <source>
        <dbReference type="ARBA" id="ARBA00022989"/>
    </source>
</evidence>
<accession>A0A7G9T407</accession>
<dbReference type="PANTHER" id="PTHR33885">
    <property type="entry name" value="PHAGE SHOCK PROTEIN C"/>
    <property type="match status" value="1"/>
</dbReference>